<dbReference type="EMBL" id="BONY01000043">
    <property type="protein sequence ID" value="GIH07985.1"/>
    <property type="molecule type" value="Genomic_DNA"/>
</dbReference>
<evidence type="ECO:0000313" key="5">
    <source>
        <dbReference type="EMBL" id="GIH07985.1"/>
    </source>
</evidence>
<keyword evidence="1" id="KW-0378">Hydrolase</keyword>
<dbReference type="AlphaFoldDB" id="A0A8J3QE74"/>
<dbReference type="Proteomes" id="UP000612899">
    <property type="component" value="Unassembled WGS sequence"/>
</dbReference>
<dbReference type="Pfam" id="PF03403">
    <property type="entry name" value="PAF-AH_p_II"/>
    <property type="match status" value="2"/>
</dbReference>
<name>A0A8J3QE74_9ACTN</name>
<proteinExistence type="predicted"/>
<dbReference type="InterPro" id="IPR029058">
    <property type="entry name" value="AB_hydrolase_fold"/>
</dbReference>
<evidence type="ECO:0000256" key="1">
    <source>
        <dbReference type="ARBA" id="ARBA00022801"/>
    </source>
</evidence>
<reference evidence="5" key="1">
    <citation type="submission" date="2021-01" db="EMBL/GenBank/DDBJ databases">
        <title>Whole genome shotgun sequence of Rhizocola hellebori NBRC 109834.</title>
        <authorList>
            <person name="Komaki H."/>
            <person name="Tamura T."/>
        </authorList>
    </citation>
    <scope>NUCLEOTIDE SEQUENCE</scope>
    <source>
        <strain evidence="5">NBRC 109834</strain>
    </source>
</reference>
<keyword evidence="4" id="KW-0732">Signal</keyword>
<dbReference type="SUPFAM" id="SSF53474">
    <property type="entry name" value="alpha/beta-Hydrolases"/>
    <property type="match status" value="1"/>
</dbReference>
<sequence>MDSFDVTRRAVLAGAAGLLAAALPGPASATPARLRLPAPIGAAGLPGMAMGASAGLRLPAPTGRFPVGTRRLHLVEATRPDPLAPQPRPRELMVTLWYPAQGSGPAAGYLTPGVSTLLVEQLNALIGSAYPQDLLTFATAARQGAAPRPGPHPVVLFSPGLNTNVAFYTGLCQDLASRGFKVIGVDHTYDGLVEFPDGRIELPAEDPSPETLLAVRVADMGFVRARLADRCAVAAMGHSLGSMTVIGALEQDSRFTTGVAMDGNPLGEASLTQPFLMMGNPSHSRATDPDWAGFYDRLRGARLHLVVHGSEHYDFSDFTVFKQQIDLGGVFELGPIDGRRAMTIGRSYLGAWLVQTLLGGQEPLLRHESPAFPEVDFQP</sequence>
<dbReference type="PROSITE" id="PS51318">
    <property type="entry name" value="TAT"/>
    <property type="match status" value="1"/>
</dbReference>
<keyword evidence="2" id="KW-0442">Lipid degradation</keyword>
<keyword evidence="3" id="KW-0443">Lipid metabolism</keyword>
<accession>A0A8J3QE74</accession>
<feature type="signal peptide" evidence="4">
    <location>
        <begin position="1"/>
        <end position="29"/>
    </location>
</feature>
<dbReference type="PANTHER" id="PTHR10272:SF14">
    <property type="entry name" value="PAF ACETYLHYDROLASE FAMILY PROTEIN"/>
    <property type="match status" value="1"/>
</dbReference>
<evidence type="ECO:0000256" key="2">
    <source>
        <dbReference type="ARBA" id="ARBA00022963"/>
    </source>
</evidence>
<keyword evidence="6" id="KW-1185">Reference proteome</keyword>
<evidence type="ECO:0000313" key="6">
    <source>
        <dbReference type="Proteomes" id="UP000612899"/>
    </source>
</evidence>
<evidence type="ECO:0000256" key="4">
    <source>
        <dbReference type="SAM" id="SignalP"/>
    </source>
</evidence>
<dbReference type="InterPro" id="IPR006311">
    <property type="entry name" value="TAT_signal"/>
</dbReference>
<evidence type="ECO:0000256" key="3">
    <source>
        <dbReference type="ARBA" id="ARBA00023098"/>
    </source>
</evidence>
<gene>
    <name evidence="5" type="ORF">Rhe02_60520</name>
</gene>
<dbReference type="RefSeq" id="WP_203911758.1">
    <property type="nucleotide sequence ID" value="NZ_BONY01000043.1"/>
</dbReference>
<dbReference type="Gene3D" id="3.40.50.1820">
    <property type="entry name" value="alpha/beta hydrolase"/>
    <property type="match status" value="1"/>
</dbReference>
<dbReference type="GO" id="GO:0016042">
    <property type="term" value="P:lipid catabolic process"/>
    <property type="evidence" value="ECO:0007669"/>
    <property type="project" value="UniProtKB-KW"/>
</dbReference>
<protein>
    <recommendedName>
        <fullName evidence="7">Alpha/beta hydrolase</fullName>
    </recommendedName>
</protein>
<dbReference type="PANTHER" id="PTHR10272">
    <property type="entry name" value="PLATELET-ACTIVATING FACTOR ACETYLHYDROLASE"/>
    <property type="match status" value="1"/>
</dbReference>
<evidence type="ECO:0008006" key="7">
    <source>
        <dbReference type="Google" id="ProtNLM"/>
    </source>
</evidence>
<feature type="chain" id="PRO_5035252134" description="Alpha/beta hydrolase" evidence="4">
    <location>
        <begin position="30"/>
        <end position="379"/>
    </location>
</feature>
<organism evidence="5 6">
    <name type="scientific">Rhizocola hellebori</name>
    <dbReference type="NCBI Taxonomy" id="1392758"/>
    <lineage>
        <taxon>Bacteria</taxon>
        <taxon>Bacillati</taxon>
        <taxon>Actinomycetota</taxon>
        <taxon>Actinomycetes</taxon>
        <taxon>Micromonosporales</taxon>
        <taxon>Micromonosporaceae</taxon>
        <taxon>Rhizocola</taxon>
    </lineage>
</organism>
<dbReference type="GO" id="GO:0003847">
    <property type="term" value="F:1-alkyl-2-acetylglycerophosphocholine esterase activity"/>
    <property type="evidence" value="ECO:0007669"/>
    <property type="project" value="TreeGrafter"/>
</dbReference>
<comment type="caution">
    <text evidence="5">The sequence shown here is derived from an EMBL/GenBank/DDBJ whole genome shotgun (WGS) entry which is preliminary data.</text>
</comment>